<gene>
    <name evidence="2" type="ORF">BJ960_000897</name>
</gene>
<evidence type="ECO:0000313" key="3">
    <source>
        <dbReference type="Proteomes" id="UP000586095"/>
    </source>
</evidence>
<dbReference type="Pfam" id="PF05133">
    <property type="entry name" value="SPP1_portal"/>
    <property type="match status" value="1"/>
</dbReference>
<dbReference type="InterPro" id="IPR021145">
    <property type="entry name" value="Portal_protein_SPP1_Gp6-like"/>
</dbReference>
<evidence type="ECO:0008006" key="4">
    <source>
        <dbReference type="Google" id="ProtNLM"/>
    </source>
</evidence>
<feature type="compositionally biased region" description="Polar residues" evidence="1">
    <location>
        <begin position="478"/>
        <end position="495"/>
    </location>
</feature>
<dbReference type="AlphaFoldDB" id="A0A852RCM1"/>
<dbReference type="RefSeq" id="WP_185986427.1">
    <property type="nucleotide sequence ID" value="NZ_BAAALZ010000002.1"/>
</dbReference>
<sequence>MGSEGIEAPTRQKAGAAMTAIAVIEELPQVIAGVSDGDLRVIQKLAVTWRAKLTRNQLRSVYYDGKMPLKPTGNIPAEAMQRIRAVLGWPAKSVQALAQRTVFDGFVTPSTDQDPFELGSLLEANSFDLEFPQAVVSAFKHSCAFITTTRGDVQSGDPEVVIQARSAEWSAALWDKRRRRVSAYMGVTGITEGGLLESFDVYLPERVLKCSRDNRGRWSAEVIPNLLGEVAAEPLTYDPQLDRPFGRSRISRAVMTITDHALSTIVRSEIASDFYAAPRMAALGVAEDAFSNGKWEAAIDRWFALTKDEDGDTPTVQQFPQMTMQPLLDQYRMYASQFAGETGLPVSSLGIVQDNPPSAEALYAAEKDLIVEARACTRVMGVALRQVAKRSVMIRDGLTEAPKELAGIRANWLNPAFTSPITAAAALMNLSQVFPWIGETEVALEYAGFTSAEITRLQADKRRLGAGSVLEQLVAGETPTSDVSSGEAPASTQSSELAEAQVLKARADALGILRRAGVDEHDAAARVGLDGLKFIPGNPITIRERE</sequence>
<protein>
    <recommendedName>
        <fullName evidence="4">Phage portal protein</fullName>
    </recommendedName>
</protein>
<evidence type="ECO:0000256" key="1">
    <source>
        <dbReference type="SAM" id="MobiDB-lite"/>
    </source>
</evidence>
<proteinExistence type="predicted"/>
<reference evidence="2 3" key="1">
    <citation type="submission" date="2020-07" db="EMBL/GenBank/DDBJ databases">
        <title>Sequencing the genomes of 1000 actinobacteria strains.</title>
        <authorList>
            <person name="Klenk H.-P."/>
        </authorList>
    </citation>
    <scope>NUCLEOTIDE SEQUENCE [LARGE SCALE GENOMIC DNA]</scope>
    <source>
        <strain evidence="2 3">DSM 17380</strain>
    </source>
</reference>
<feature type="region of interest" description="Disordered" evidence="1">
    <location>
        <begin position="476"/>
        <end position="495"/>
    </location>
</feature>
<evidence type="ECO:0000313" key="2">
    <source>
        <dbReference type="EMBL" id="NYD26094.1"/>
    </source>
</evidence>
<name>A0A852RCM1_9MICO</name>
<accession>A0A852RCM1</accession>
<dbReference type="Proteomes" id="UP000586095">
    <property type="component" value="Unassembled WGS sequence"/>
</dbReference>
<keyword evidence="3" id="KW-1185">Reference proteome</keyword>
<comment type="caution">
    <text evidence="2">The sequence shown here is derived from an EMBL/GenBank/DDBJ whole genome shotgun (WGS) entry which is preliminary data.</text>
</comment>
<organism evidence="2 3">
    <name type="scientific">Leucobacter aridicollis</name>
    <dbReference type="NCBI Taxonomy" id="283878"/>
    <lineage>
        <taxon>Bacteria</taxon>
        <taxon>Bacillati</taxon>
        <taxon>Actinomycetota</taxon>
        <taxon>Actinomycetes</taxon>
        <taxon>Micrococcales</taxon>
        <taxon>Microbacteriaceae</taxon>
        <taxon>Leucobacter</taxon>
    </lineage>
</organism>
<dbReference type="EMBL" id="JACCBD010000001">
    <property type="protein sequence ID" value="NYD26094.1"/>
    <property type="molecule type" value="Genomic_DNA"/>
</dbReference>